<dbReference type="Gene3D" id="3.30.70.1230">
    <property type="entry name" value="Nucleotide cyclase"/>
    <property type="match status" value="1"/>
</dbReference>
<comment type="caution">
    <text evidence="4">The sequence shown here is derived from an EMBL/GenBank/DDBJ whole genome shotgun (WGS) entry which is preliminary data.</text>
</comment>
<dbReference type="InterPro" id="IPR007890">
    <property type="entry name" value="CHASE2"/>
</dbReference>
<feature type="transmembrane region" description="Helical" evidence="2">
    <location>
        <begin position="320"/>
        <end position="337"/>
    </location>
</feature>
<evidence type="ECO:0000313" key="4">
    <source>
        <dbReference type="EMBL" id="MBP3961330.1"/>
    </source>
</evidence>
<dbReference type="RefSeq" id="WP_210654724.1">
    <property type="nucleotide sequence ID" value="NZ_JAGKSP010000001.1"/>
</dbReference>
<name>A0ABS5C5U3_9BACL</name>
<dbReference type="InterPro" id="IPR029787">
    <property type="entry name" value="Nucleotide_cyclase"/>
</dbReference>
<evidence type="ECO:0000256" key="1">
    <source>
        <dbReference type="ARBA" id="ARBA00005381"/>
    </source>
</evidence>
<keyword evidence="2" id="KW-0812">Transmembrane</keyword>
<dbReference type="PANTHER" id="PTHR43081">
    <property type="entry name" value="ADENYLATE CYCLASE, TERMINAL-DIFFERENTIATION SPECIFIC-RELATED"/>
    <property type="match status" value="1"/>
</dbReference>
<evidence type="ECO:0000259" key="3">
    <source>
        <dbReference type="PROSITE" id="PS50125"/>
    </source>
</evidence>
<reference evidence="4 5" key="1">
    <citation type="submission" date="2021-04" db="EMBL/GenBank/DDBJ databases">
        <title>Paenibacillus sp. DLE-14 whole genome sequence.</title>
        <authorList>
            <person name="Ham Y.J."/>
        </authorList>
    </citation>
    <scope>NUCLEOTIDE SEQUENCE [LARGE SCALE GENOMIC DNA]</scope>
    <source>
        <strain evidence="4 5">DLE-14</strain>
    </source>
</reference>
<gene>
    <name evidence="4" type="ORF">I8J30_01300</name>
</gene>
<organism evidence="4 5">
    <name type="scientific">Paenibacillus lignilyticus</name>
    <dbReference type="NCBI Taxonomy" id="1172615"/>
    <lineage>
        <taxon>Bacteria</taxon>
        <taxon>Bacillati</taxon>
        <taxon>Bacillota</taxon>
        <taxon>Bacilli</taxon>
        <taxon>Bacillales</taxon>
        <taxon>Paenibacillaceae</taxon>
        <taxon>Paenibacillus</taxon>
    </lineage>
</organism>
<accession>A0ABS5C5U3</accession>
<dbReference type="InterPro" id="IPR050697">
    <property type="entry name" value="Adenylyl/Guanylyl_Cyclase_3/4"/>
</dbReference>
<sequence length="641" mass="71067">MLRRKWLITTALGLLICLFWSFLSSLGTGGTLGLVESVLQDKIMQKADADRAPNVNIKLIKIDQASLDNLGQFPWDRGLYAQLISMLADAGAKAIALDVVLAEPGNDPESDKLMAETMKKYPNVILPVVFNFKARQDEAGELETESISYPAETIGAGPEQLGHINVLQDKDGTVRKLTIGLKDDKGQVMPAFSVKLANYLLDQEHQIVWSEEKKGWYRGEQWIPADSRNQIATEFYTEPREEMSLATGYDSQSFFDVLSGNIPADYYQGDVVLIGPFAPGLQDEYLTPLSTTLKMYGVEIHANMIQSLVAGKFSTKASPVVNYALIILLTFLSTILFERFTGNKAFAVYGVLAAVFILVWIELYQLKSLFITFTYPFLALTTVFIWSVVSHYLAERRERSRVTNIFGRFVPRTVVDEMLASGEEVTVGGQRRDISVIFVDIRGFTPMSEKLEPEQVIQVLNEYLDICTKAVFNWNGTLDKFIGDGVMAIFGAPITQPNHPELAVRAALEMKRQSAELEERCLREIGVPVRFGVGVNSGPAVVGNIGSQMLRLDYTAIGDTVNLAARLESNAKPGQILISEETLARVKGKFITQSIGEVKVKGKERPVLVTEVLGEAEEHTQTETTNKEAIMNDQLRGRVGT</sequence>
<feature type="domain" description="Guanylate cyclase" evidence="3">
    <location>
        <begin position="435"/>
        <end position="568"/>
    </location>
</feature>
<dbReference type="Pfam" id="PF00211">
    <property type="entry name" value="Guanylate_cyc"/>
    <property type="match status" value="1"/>
</dbReference>
<comment type="similarity">
    <text evidence="1">Belongs to the adenylyl cyclase class-3 family.</text>
</comment>
<keyword evidence="2" id="KW-0472">Membrane</keyword>
<protein>
    <submittedName>
        <fullName evidence="4">Adenylate/guanylate cyclase domain-containing protein</fullName>
    </submittedName>
</protein>
<feature type="transmembrane region" description="Helical" evidence="2">
    <location>
        <begin position="346"/>
        <end position="363"/>
    </location>
</feature>
<dbReference type="SUPFAM" id="SSF55073">
    <property type="entry name" value="Nucleotide cyclase"/>
    <property type="match status" value="1"/>
</dbReference>
<dbReference type="EMBL" id="JAGKSP010000001">
    <property type="protein sequence ID" value="MBP3961330.1"/>
    <property type="molecule type" value="Genomic_DNA"/>
</dbReference>
<keyword evidence="2" id="KW-1133">Transmembrane helix</keyword>
<dbReference type="InterPro" id="IPR001054">
    <property type="entry name" value="A/G_cyclase"/>
</dbReference>
<dbReference type="Proteomes" id="UP000673394">
    <property type="component" value="Unassembled WGS sequence"/>
</dbReference>
<evidence type="ECO:0000256" key="2">
    <source>
        <dbReference type="SAM" id="Phobius"/>
    </source>
</evidence>
<dbReference type="CDD" id="cd07302">
    <property type="entry name" value="CHD"/>
    <property type="match status" value="1"/>
</dbReference>
<dbReference type="Pfam" id="PF05226">
    <property type="entry name" value="CHASE2"/>
    <property type="match status" value="1"/>
</dbReference>
<evidence type="ECO:0000313" key="5">
    <source>
        <dbReference type="Proteomes" id="UP000673394"/>
    </source>
</evidence>
<dbReference type="SMART" id="SM01080">
    <property type="entry name" value="CHASE2"/>
    <property type="match status" value="1"/>
</dbReference>
<keyword evidence="5" id="KW-1185">Reference proteome</keyword>
<dbReference type="PANTHER" id="PTHR43081:SF1">
    <property type="entry name" value="ADENYLATE CYCLASE, TERMINAL-DIFFERENTIATION SPECIFIC"/>
    <property type="match status" value="1"/>
</dbReference>
<dbReference type="PROSITE" id="PS50125">
    <property type="entry name" value="GUANYLATE_CYCLASE_2"/>
    <property type="match status" value="1"/>
</dbReference>
<dbReference type="SMART" id="SM00044">
    <property type="entry name" value="CYCc"/>
    <property type="match status" value="1"/>
</dbReference>
<feature type="transmembrane region" description="Helical" evidence="2">
    <location>
        <begin position="369"/>
        <end position="394"/>
    </location>
</feature>
<proteinExistence type="inferred from homology"/>